<keyword evidence="4" id="KW-1185">Reference proteome</keyword>
<gene>
    <name evidence="3" type="ORF">E6W39_35740</name>
</gene>
<evidence type="ECO:0000313" key="3">
    <source>
        <dbReference type="EMBL" id="TQF06569.1"/>
    </source>
</evidence>
<dbReference type="OrthoDB" id="4103184at2"/>
<reference evidence="3 4" key="1">
    <citation type="submission" date="2019-06" db="EMBL/GenBank/DDBJ databases">
        <title>Description of Kitasatospora acidophila sp. nov. isolated from pine grove soil, and reclassification of Streptomyces novaecaesareae to Kitasatospora novaeceasareae comb. nov.</title>
        <authorList>
            <person name="Kim M.J."/>
        </authorList>
    </citation>
    <scope>NUCLEOTIDE SEQUENCE [LARGE SCALE GENOMIC DNA]</scope>
    <source>
        <strain evidence="3 4">MMS16-CNU292</strain>
    </source>
</reference>
<sequence length="226" mass="24731">MTGPAETPDPRAPLDRLAAITANRIGCFEWVPADGRFTLDDTGLAVFDLRPEEYEGTIASLNQRMPVEEVMRMHRLLEDIRAGRSESYSSYVRIRLRDGATRWTYVQGQAVHDPGLRVLGVVRDATTELAHSAMRLMGRTTGSVSRPPCARWSTRSARRSPWPTWSPCSPATRAGAGSVPRGSAWGGGPRAAADDRRDRAAPDRGPGDAPRPAHRPVAAQRRGALR</sequence>
<protein>
    <submittedName>
        <fullName evidence="3">PAS domain-containing protein</fullName>
    </submittedName>
</protein>
<dbReference type="Pfam" id="PF08447">
    <property type="entry name" value="PAS_3"/>
    <property type="match status" value="1"/>
</dbReference>
<evidence type="ECO:0000259" key="2">
    <source>
        <dbReference type="Pfam" id="PF08447"/>
    </source>
</evidence>
<feature type="region of interest" description="Disordered" evidence="1">
    <location>
        <begin position="138"/>
        <end position="226"/>
    </location>
</feature>
<feature type="domain" description="PAS fold-3" evidence="2">
    <location>
        <begin position="39"/>
        <end position="118"/>
    </location>
</feature>
<dbReference type="Gene3D" id="3.30.450.20">
    <property type="entry name" value="PAS domain"/>
    <property type="match status" value="1"/>
</dbReference>
<dbReference type="InterPro" id="IPR035965">
    <property type="entry name" value="PAS-like_dom_sf"/>
</dbReference>
<dbReference type="InterPro" id="IPR000014">
    <property type="entry name" value="PAS"/>
</dbReference>
<dbReference type="Proteomes" id="UP000319103">
    <property type="component" value="Unassembled WGS sequence"/>
</dbReference>
<evidence type="ECO:0000313" key="4">
    <source>
        <dbReference type="Proteomes" id="UP000319103"/>
    </source>
</evidence>
<name>A0A540WC02_9ACTN</name>
<dbReference type="EMBL" id="VIGB01000003">
    <property type="protein sequence ID" value="TQF06569.1"/>
    <property type="molecule type" value="Genomic_DNA"/>
</dbReference>
<evidence type="ECO:0000256" key="1">
    <source>
        <dbReference type="SAM" id="MobiDB-lite"/>
    </source>
</evidence>
<comment type="caution">
    <text evidence="3">The sequence shown here is derived from an EMBL/GenBank/DDBJ whole genome shotgun (WGS) entry which is preliminary data.</text>
</comment>
<dbReference type="AlphaFoldDB" id="A0A540WC02"/>
<dbReference type="SUPFAM" id="SSF55785">
    <property type="entry name" value="PYP-like sensor domain (PAS domain)"/>
    <property type="match status" value="1"/>
</dbReference>
<dbReference type="RefSeq" id="WP_141636983.1">
    <property type="nucleotide sequence ID" value="NZ_VIGB01000003.1"/>
</dbReference>
<feature type="compositionally biased region" description="Basic and acidic residues" evidence="1">
    <location>
        <begin position="192"/>
        <end position="206"/>
    </location>
</feature>
<proteinExistence type="predicted"/>
<dbReference type="InterPro" id="IPR013655">
    <property type="entry name" value="PAS_fold_3"/>
</dbReference>
<organism evidence="3 4">
    <name type="scientific">Kitasatospora acidiphila</name>
    <dbReference type="NCBI Taxonomy" id="2567942"/>
    <lineage>
        <taxon>Bacteria</taxon>
        <taxon>Bacillati</taxon>
        <taxon>Actinomycetota</taxon>
        <taxon>Actinomycetes</taxon>
        <taxon>Kitasatosporales</taxon>
        <taxon>Streptomycetaceae</taxon>
        <taxon>Kitasatospora</taxon>
    </lineage>
</organism>
<accession>A0A540WC02</accession>
<dbReference type="CDD" id="cd00130">
    <property type="entry name" value="PAS"/>
    <property type="match status" value="1"/>
</dbReference>